<dbReference type="InterPro" id="IPR059180">
    <property type="entry name" value="3D_YorM"/>
</dbReference>
<evidence type="ECO:0000256" key="1">
    <source>
        <dbReference type="ARBA" id="ARBA00022729"/>
    </source>
</evidence>
<organism evidence="3 4">
    <name type="scientific">Paenibacillus sophorae</name>
    <dbReference type="NCBI Taxonomy" id="1333845"/>
    <lineage>
        <taxon>Bacteria</taxon>
        <taxon>Bacillati</taxon>
        <taxon>Bacillota</taxon>
        <taxon>Bacilli</taxon>
        <taxon>Bacillales</taxon>
        <taxon>Paenibacillaceae</taxon>
        <taxon>Paenibacillus</taxon>
    </lineage>
</organism>
<dbReference type="SUPFAM" id="SSF50685">
    <property type="entry name" value="Barwin-like endoglucanases"/>
    <property type="match status" value="1"/>
</dbReference>
<dbReference type="InterPro" id="IPR051933">
    <property type="entry name" value="Resuscitation_pf_RpfB"/>
</dbReference>
<accession>A0ABX8HBG0</accession>
<gene>
    <name evidence="3" type="ORF">KP014_20705</name>
</gene>
<keyword evidence="4" id="KW-1185">Reference proteome</keyword>
<dbReference type="PANTHER" id="PTHR39160:SF4">
    <property type="entry name" value="RESUSCITATION-PROMOTING FACTOR RPFB"/>
    <property type="match status" value="1"/>
</dbReference>
<sequence>MMLERLLLSLLFVLPSSHFNTVQSVDVIKEMKNTVTINQVAQAVKDDEREEKQIHIKQVGMVNKLKTESETKKTAEKIINKKKNNDNWTTYRITAYDSGVQSTGKSPGDKGYRITKSGEKVKEGRTVSADLNILPIGTVIEIESVGIRTITDSGSAIRGRRLDLYIESHKEALNFGVRNLKVRIIKMGKGKI</sequence>
<name>A0ABX8HBG0_9BACL</name>
<dbReference type="RefSeq" id="WP_090833764.1">
    <property type="nucleotide sequence ID" value="NZ_CP076607.1"/>
</dbReference>
<evidence type="ECO:0000259" key="2">
    <source>
        <dbReference type="Pfam" id="PF06725"/>
    </source>
</evidence>
<reference evidence="3 4" key="1">
    <citation type="submission" date="2021-06" db="EMBL/GenBank/DDBJ databases">
        <title>Whole genome sequence of Paenibacillus sophorae DSM23020 for comparative genomics.</title>
        <authorList>
            <person name="Kim M.-J."/>
            <person name="Lee G."/>
            <person name="Shin J.-H."/>
        </authorList>
    </citation>
    <scope>NUCLEOTIDE SEQUENCE [LARGE SCALE GENOMIC DNA]</scope>
    <source>
        <strain evidence="3 4">DSM 23020</strain>
    </source>
</reference>
<evidence type="ECO:0000313" key="4">
    <source>
        <dbReference type="Proteomes" id="UP000683429"/>
    </source>
</evidence>
<proteinExistence type="predicted"/>
<dbReference type="InterPro" id="IPR010611">
    <property type="entry name" value="3D_dom"/>
</dbReference>
<dbReference type="Proteomes" id="UP000683429">
    <property type="component" value="Chromosome"/>
</dbReference>
<feature type="domain" description="3D" evidence="2">
    <location>
        <begin position="125"/>
        <end position="185"/>
    </location>
</feature>
<dbReference type="CDD" id="cd14667">
    <property type="entry name" value="3D_containing_proteins"/>
    <property type="match status" value="1"/>
</dbReference>
<protein>
    <submittedName>
        <fullName evidence="3">3D domain-containing protein</fullName>
    </submittedName>
</protein>
<dbReference type="Gene3D" id="2.40.40.10">
    <property type="entry name" value="RlpA-like domain"/>
    <property type="match status" value="1"/>
</dbReference>
<dbReference type="InterPro" id="IPR036908">
    <property type="entry name" value="RlpA-like_sf"/>
</dbReference>
<keyword evidence="1" id="KW-0732">Signal</keyword>
<evidence type="ECO:0000313" key="3">
    <source>
        <dbReference type="EMBL" id="QWU14330.1"/>
    </source>
</evidence>
<dbReference type="EMBL" id="CP076607">
    <property type="protein sequence ID" value="QWU14330.1"/>
    <property type="molecule type" value="Genomic_DNA"/>
</dbReference>
<dbReference type="Pfam" id="PF06725">
    <property type="entry name" value="3D"/>
    <property type="match status" value="1"/>
</dbReference>
<dbReference type="PANTHER" id="PTHR39160">
    <property type="entry name" value="CELL WALL-BINDING PROTEIN YOCH"/>
    <property type="match status" value="1"/>
</dbReference>